<dbReference type="AlphaFoldDB" id="A0A5C8IAD5"/>
<dbReference type="GO" id="GO:0047470">
    <property type="term" value="F:(1,4)-alpha-D-glucan 1-alpha-D-glucosylmutase activity"/>
    <property type="evidence" value="ECO:0007669"/>
    <property type="project" value="TreeGrafter"/>
</dbReference>
<evidence type="ECO:0000313" key="3">
    <source>
        <dbReference type="EMBL" id="TXK15302.1"/>
    </source>
</evidence>
<sequence length="811" mass="86523">MTHPVSTYRLQIRADFDLDAAADVTAYLRALGVDWAYLSPILEAAAGSDHGYDVVDTSRVDPARGGAEGLVRFHGAARAAGLGILVDIVPNHMGVADPSRNAWWWDVLTHGRSSRHADAFDVDWAHGSGRLRLPILGAEIEDVLAAGELTVDAEAGVVRYFDTALPLAPGSLDADADDIRGVLQRQHWELVHWRRDADLNYRRFFTVTSLAGVRVEREPVFAATHAEVGRWFRDGLVDGLRIDHPDGLADPGGYLTRLAELTGDAHVVVEKILEHGEQLPGWWATAGTTGYDAMAEIDRVLVDPAGAPVLDALDARLRAESGMAPVTSYADLIHDTKRAIADTAQHAEVRRLVRLLPAELAGAGDADAVDALAELLANFPVYRAYLPAGAGHLEHAVAETARRRPDLAARAAAVADLIVADPHGELATRFMQTTGPVMAKGVEDTAFYRYTRLGTLTEVGGDPSVFALDVDGFHAAAGMRQSGWPHASTALSTHDTKRSEDVRARLSVLAELPERWAETLDRLRAVASTGNGPFDALLWQAIVGAWPASPGRLHAYAEKAARESAENTTWADLDAAFEARVHAVVDAAFGAARELVESFAGEIVGFGRSNALSAKLLQLAAPGVPDVYQGTELWDLSLVDPDNRRPVDYTVRRDLLARIDGGWTPEIDESGAAKLLVTSRTLRLRRDRPHLFTRYTPLPAAGPAAGHAVAFDRGGAIAVATRLPVGLAARGGWGDTVLLLPPGEWRDELTGRRHAGGEAPLSEVLATYPVALLRPAAEAASGAARAASGTADTAFGNAASAAAGSNPQEQV</sequence>
<dbReference type="PANTHER" id="PTHR10357:SF216">
    <property type="entry name" value="MALTOOLIGOSYL TREHALOSE SYNTHASE-RELATED"/>
    <property type="match status" value="1"/>
</dbReference>
<feature type="domain" description="Glycosyl hydrolase family 13 catalytic" evidence="1">
    <location>
        <begin position="11"/>
        <end position="680"/>
    </location>
</feature>
<organism evidence="3 5">
    <name type="scientific">Microbacterium saccharophilum</name>
    <dbReference type="NCBI Taxonomy" id="1213358"/>
    <lineage>
        <taxon>Bacteria</taxon>
        <taxon>Bacillati</taxon>
        <taxon>Actinomycetota</taxon>
        <taxon>Actinomycetes</taxon>
        <taxon>Micrococcales</taxon>
        <taxon>Microbacteriaceae</taxon>
        <taxon>Microbacterium</taxon>
    </lineage>
</organism>
<dbReference type="InterPro" id="IPR017853">
    <property type="entry name" value="GH"/>
</dbReference>
<gene>
    <name evidence="3" type="primary">treY</name>
    <name evidence="3" type="ORF">FVP74_02580</name>
    <name evidence="2" type="ORF">SAMN04487751_2218</name>
</gene>
<dbReference type="SUPFAM" id="SSF51445">
    <property type="entry name" value="(Trans)glycosidases"/>
    <property type="match status" value="1"/>
</dbReference>
<dbReference type="NCBIfam" id="TIGR02401">
    <property type="entry name" value="trehalose_TreY"/>
    <property type="match status" value="1"/>
</dbReference>
<reference evidence="2 4" key="1">
    <citation type="submission" date="2016-10" db="EMBL/GenBank/DDBJ databases">
        <authorList>
            <person name="Varghese N."/>
            <person name="Submissions S."/>
        </authorList>
    </citation>
    <scope>NUCLEOTIDE SEQUENCE [LARGE SCALE GENOMIC DNA]</scope>
    <source>
        <strain evidence="2 4">UNC380MFSha3.1</strain>
    </source>
</reference>
<protein>
    <submittedName>
        <fullName evidence="3">Malto-oligosyltrehalose synthase</fullName>
    </submittedName>
    <submittedName>
        <fullName evidence="2">Maltooligosyl trehalose synthase</fullName>
    </submittedName>
</protein>
<evidence type="ECO:0000313" key="5">
    <source>
        <dbReference type="Proteomes" id="UP000321949"/>
    </source>
</evidence>
<dbReference type="CDD" id="cd11336">
    <property type="entry name" value="AmyAc_MTSase"/>
    <property type="match status" value="1"/>
</dbReference>
<dbReference type="EMBL" id="FOQZ01000003">
    <property type="protein sequence ID" value="SFI57953.1"/>
    <property type="molecule type" value="Genomic_DNA"/>
</dbReference>
<dbReference type="SMART" id="SM00642">
    <property type="entry name" value="Aamy"/>
    <property type="match status" value="1"/>
</dbReference>
<dbReference type="OrthoDB" id="9761577at2"/>
<dbReference type="EMBL" id="VRSX01000001">
    <property type="protein sequence ID" value="TXK15302.1"/>
    <property type="molecule type" value="Genomic_DNA"/>
</dbReference>
<dbReference type="Gene3D" id="1.10.150.200">
    <property type="entry name" value="Maltooligosyl trehalose synthase, domain 3"/>
    <property type="match status" value="1"/>
</dbReference>
<reference evidence="3 5" key="2">
    <citation type="submission" date="2019-08" db="EMBL/GenBank/DDBJ databases">
        <authorList>
            <person name="Dong K."/>
        </authorList>
    </citation>
    <scope>NUCLEOTIDE SEQUENCE [LARGE SCALE GENOMIC DNA]</scope>
    <source>
        <strain evidence="3 5">K-1</strain>
    </source>
</reference>
<keyword evidence="5" id="KW-1185">Reference proteome</keyword>
<dbReference type="Pfam" id="PF00128">
    <property type="entry name" value="Alpha-amylase"/>
    <property type="match status" value="1"/>
</dbReference>
<dbReference type="Gene3D" id="1.10.10.470">
    <property type="entry name" value="Maltooligosyl trehalose synthase, domain 4"/>
    <property type="match status" value="1"/>
</dbReference>
<accession>A0A5C8IAD5</accession>
<dbReference type="RefSeq" id="WP_081782760.1">
    <property type="nucleotide sequence ID" value="NZ_BKAH01000002.1"/>
</dbReference>
<evidence type="ECO:0000259" key="1">
    <source>
        <dbReference type="SMART" id="SM00642"/>
    </source>
</evidence>
<comment type="caution">
    <text evidence="3">The sequence shown here is derived from an EMBL/GenBank/DDBJ whole genome shotgun (WGS) entry which is preliminary data.</text>
</comment>
<dbReference type="Proteomes" id="UP000321949">
    <property type="component" value="Unassembled WGS sequence"/>
</dbReference>
<proteinExistence type="predicted"/>
<dbReference type="InterPro" id="IPR012767">
    <property type="entry name" value="Trehalose_TreY"/>
</dbReference>
<dbReference type="PANTHER" id="PTHR10357">
    <property type="entry name" value="ALPHA-AMYLASE FAMILY MEMBER"/>
    <property type="match status" value="1"/>
</dbReference>
<dbReference type="Gene3D" id="3.30.1590.10">
    <property type="entry name" value="Maltooligosyl trehalose synthase, domain 2"/>
    <property type="match status" value="1"/>
</dbReference>
<dbReference type="GO" id="GO:0030980">
    <property type="term" value="P:alpha-glucan catabolic process"/>
    <property type="evidence" value="ECO:0007669"/>
    <property type="project" value="TreeGrafter"/>
</dbReference>
<dbReference type="Gene3D" id="3.20.20.80">
    <property type="entry name" value="Glycosidases"/>
    <property type="match status" value="1"/>
</dbReference>
<dbReference type="InterPro" id="IPR013797">
    <property type="entry name" value="Maltooligo_trehalose_synth_4"/>
</dbReference>
<dbReference type="Proteomes" id="UP000198702">
    <property type="component" value="Unassembled WGS sequence"/>
</dbReference>
<evidence type="ECO:0000313" key="2">
    <source>
        <dbReference type="EMBL" id="SFI57953.1"/>
    </source>
</evidence>
<evidence type="ECO:0000313" key="4">
    <source>
        <dbReference type="Proteomes" id="UP000198702"/>
    </source>
</evidence>
<dbReference type="GO" id="GO:0005992">
    <property type="term" value="P:trehalose biosynthetic process"/>
    <property type="evidence" value="ECO:0007669"/>
    <property type="project" value="TreeGrafter"/>
</dbReference>
<name>A0A5C8IAD5_9MICO</name>
<dbReference type="InterPro" id="IPR006047">
    <property type="entry name" value="GH13_cat_dom"/>
</dbReference>